<feature type="compositionally biased region" description="Low complexity" evidence="1">
    <location>
        <begin position="431"/>
        <end position="450"/>
    </location>
</feature>
<dbReference type="SUPFAM" id="SSF50346">
    <property type="entry name" value="PRC-barrel domain"/>
    <property type="match status" value="3"/>
</dbReference>
<protein>
    <submittedName>
        <fullName evidence="3">PRC-barrel domain containing protein</fullName>
    </submittedName>
</protein>
<evidence type="ECO:0000259" key="2">
    <source>
        <dbReference type="Pfam" id="PF05239"/>
    </source>
</evidence>
<keyword evidence="4" id="KW-1185">Reference proteome</keyword>
<sequence length="577" mass="56850">MNIHHLMRVASPHSRAHPSKSGEISMVRTLLATTAMAAVLATGTLAQTTTTTTPGEQPAMGAAPATGTMAPTTDTTGAAPGSDMQADTAAAPATADIAYMQSLGADQHLVTDLDGQTVYASNAADAETAGEIDNFIVSADGTVVAAVVDTGSFLGDQSKTVAVPYGKIEWTTGENNQPRAVLTATREELAAAPAFAVNEQAAANTTAGGTGAMAPGANGGMAANTTAPAGSGTMATDNMASGNMASGNMGTEMAAPAATTDMAASTTAPAGSAASTPGASGDYVATLANDQFLSDDIVGDNVYSGPADDADNIGNINDLVISANGQVEGFVVGVGGFLGIGEKNVGVPFDNISMSANADGEPRAVLAATKEQLSNAPAFEERDQTMAANTTPAAGTGADNMGAAGTATTGMAAGTAGMAAGTTDMAASGTAPATGGMAATSGESTASTSGNTPAANVGTPVTGADLTADNLIGTSVYGPDNQTIGSIGDIALTPEGQVDAVIVDVGGFLGIGAKPVAVAMDNLQFMRDSGGSLTLTTQFTQDQLRNAPEYNRDSYAENRDQMRVSNPGDVPAAPAAQ</sequence>
<dbReference type="Proteomes" id="UP000265750">
    <property type="component" value="Unassembled WGS sequence"/>
</dbReference>
<comment type="caution">
    <text evidence="3">The sequence shown here is derived from an EMBL/GenBank/DDBJ whole genome shotgun (WGS) entry which is preliminary data.</text>
</comment>
<dbReference type="OrthoDB" id="7876889at2"/>
<feature type="domain" description="PRC-barrel" evidence="2">
    <location>
        <begin position="107"/>
        <end position="170"/>
    </location>
</feature>
<evidence type="ECO:0000256" key="1">
    <source>
        <dbReference type="SAM" id="MobiDB-lite"/>
    </source>
</evidence>
<dbReference type="InterPro" id="IPR027275">
    <property type="entry name" value="PRC-brl_dom"/>
</dbReference>
<dbReference type="AlphaFoldDB" id="A0A3A1WNI6"/>
<feature type="region of interest" description="Disordered" evidence="1">
    <location>
        <begin position="544"/>
        <end position="577"/>
    </location>
</feature>
<dbReference type="PANTHER" id="PTHR36505:SF1">
    <property type="entry name" value="BLR1072 PROTEIN"/>
    <property type="match status" value="1"/>
</dbReference>
<reference evidence="4" key="1">
    <citation type="submission" date="2018-09" db="EMBL/GenBank/DDBJ databases">
        <authorList>
            <person name="Tuo L."/>
        </authorList>
    </citation>
    <scope>NUCLEOTIDE SEQUENCE [LARGE SCALE GENOMIC DNA]</scope>
    <source>
        <strain evidence="4">M2BS4Y-1</strain>
    </source>
</reference>
<evidence type="ECO:0000313" key="4">
    <source>
        <dbReference type="Proteomes" id="UP000265750"/>
    </source>
</evidence>
<feature type="region of interest" description="Disordered" evidence="1">
    <location>
        <begin position="431"/>
        <end position="456"/>
    </location>
</feature>
<accession>A0A3A1WNI6</accession>
<gene>
    <name evidence="3" type="ORF">D3218_07575</name>
</gene>
<proteinExistence type="predicted"/>
<feature type="domain" description="PRC-barrel" evidence="2">
    <location>
        <begin position="468"/>
        <end position="523"/>
    </location>
</feature>
<dbReference type="InterPro" id="IPR011033">
    <property type="entry name" value="PRC_barrel-like_sf"/>
</dbReference>
<dbReference type="Pfam" id="PF05239">
    <property type="entry name" value="PRC"/>
    <property type="match status" value="3"/>
</dbReference>
<evidence type="ECO:0000313" key="3">
    <source>
        <dbReference type="EMBL" id="RIY02144.1"/>
    </source>
</evidence>
<feature type="domain" description="PRC-barrel" evidence="2">
    <location>
        <begin position="290"/>
        <end position="354"/>
    </location>
</feature>
<dbReference type="PANTHER" id="PTHR36505">
    <property type="entry name" value="BLR1072 PROTEIN"/>
    <property type="match status" value="1"/>
</dbReference>
<dbReference type="EMBL" id="QYRN01000003">
    <property type="protein sequence ID" value="RIY02144.1"/>
    <property type="molecule type" value="Genomic_DNA"/>
</dbReference>
<feature type="compositionally biased region" description="Basic and acidic residues" evidence="1">
    <location>
        <begin position="550"/>
        <end position="562"/>
    </location>
</feature>
<feature type="region of interest" description="Disordered" evidence="1">
    <location>
        <begin position="49"/>
        <end position="68"/>
    </location>
</feature>
<dbReference type="Gene3D" id="2.30.30.240">
    <property type="entry name" value="PRC-barrel domain"/>
    <property type="match status" value="3"/>
</dbReference>
<name>A0A3A1WNI6_9HYPH</name>
<organism evidence="3 4">
    <name type="scientific">Aureimonas flava</name>
    <dbReference type="NCBI Taxonomy" id="2320271"/>
    <lineage>
        <taxon>Bacteria</taxon>
        <taxon>Pseudomonadati</taxon>
        <taxon>Pseudomonadota</taxon>
        <taxon>Alphaproteobacteria</taxon>
        <taxon>Hyphomicrobiales</taxon>
        <taxon>Aurantimonadaceae</taxon>
        <taxon>Aureimonas</taxon>
    </lineage>
</organism>
<feature type="region of interest" description="Disordered" evidence="1">
    <location>
        <begin position="1"/>
        <end position="22"/>
    </location>
</feature>